<proteinExistence type="predicted"/>
<accession>A0ACB7P8I7</accession>
<reference evidence="1 2" key="1">
    <citation type="journal article" date="2021" name="Nat. Commun.">
        <title>Genetic determinants of endophytism in the Arabidopsis root mycobiome.</title>
        <authorList>
            <person name="Mesny F."/>
            <person name="Miyauchi S."/>
            <person name="Thiergart T."/>
            <person name="Pickel B."/>
            <person name="Atanasova L."/>
            <person name="Karlsson M."/>
            <person name="Huettel B."/>
            <person name="Barry K.W."/>
            <person name="Haridas S."/>
            <person name="Chen C."/>
            <person name="Bauer D."/>
            <person name="Andreopoulos W."/>
            <person name="Pangilinan J."/>
            <person name="LaButti K."/>
            <person name="Riley R."/>
            <person name="Lipzen A."/>
            <person name="Clum A."/>
            <person name="Drula E."/>
            <person name="Henrissat B."/>
            <person name="Kohler A."/>
            <person name="Grigoriev I.V."/>
            <person name="Martin F.M."/>
            <person name="Hacquard S."/>
        </authorList>
    </citation>
    <scope>NUCLEOTIDE SEQUENCE [LARGE SCALE GENOMIC DNA]</scope>
    <source>
        <strain evidence="1 2">MPI-SDFR-AT-0079</strain>
    </source>
</reference>
<evidence type="ECO:0000313" key="2">
    <source>
        <dbReference type="Proteomes" id="UP000724584"/>
    </source>
</evidence>
<gene>
    <name evidence="1" type="ORF">F5144DRAFT_574412</name>
</gene>
<comment type="caution">
    <text evidence="1">The sequence shown here is derived from an EMBL/GenBank/DDBJ whole genome shotgun (WGS) entry which is preliminary data.</text>
</comment>
<keyword evidence="2" id="KW-1185">Reference proteome</keyword>
<protein>
    <submittedName>
        <fullName evidence="1">Uncharacterized protein</fullName>
    </submittedName>
</protein>
<sequence>MWRASRYRINKAHVQEYFKLAPVTEPMEDQDDRHALYAMRNDLSTSICWPANKRMRELAKEEMRRLVAKHGEGYEGYLASKLEASVVAT</sequence>
<name>A0ACB7P8I7_9PEZI</name>
<dbReference type="EMBL" id="JAGIZQ010000004">
    <property type="protein sequence ID" value="KAH6632539.1"/>
    <property type="molecule type" value="Genomic_DNA"/>
</dbReference>
<evidence type="ECO:0000313" key="1">
    <source>
        <dbReference type="EMBL" id="KAH6632539.1"/>
    </source>
</evidence>
<organism evidence="1 2">
    <name type="scientific">Chaetomium tenue</name>
    <dbReference type="NCBI Taxonomy" id="1854479"/>
    <lineage>
        <taxon>Eukaryota</taxon>
        <taxon>Fungi</taxon>
        <taxon>Dikarya</taxon>
        <taxon>Ascomycota</taxon>
        <taxon>Pezizomycotina</taxon>
        <taxon>Sordariomycetes</taxon>
        <taxon>Sordariomycetidae</taxon>
        <taxon>Sordariales</taxon>
        <taxon>Chaetomiaceae</taxon>
        <taxon>Chaetomium</taxon>
    </lineage>
</organism>
<dbReference type="Proteomes" id="UP000724584">
    <property type="component" value="Unassembled WGS sequence"/>
</dbReference>